<keyword evidence="1" id="KW-0472">Membrane</keyword>
<reference evidence="3 4" key="1">
    <citation type="submission" date="2024-02" db="EMBL/GenBank/DDBJ databases">
        <title>Chromosome-scale genome assembly of the rough periwinkle Littorina saxatilis.</title>
        <authorList>
            <person name="De Jode A."/>
            <person name="Faria R."/>
            <person name="Formenti G."/>
            <person name="Sims Y."/>
            <person name="Smith T.P."/>
            <person name="Tracey A."/>
            <person name="Wood J.M.D."/>
            <person name="Zagrodzka Z.B."/>
            <person name="Johannesson K."/>
            <person name="Butlin R.K."/>
            <person name="Leder E.H."/>
        </authorList>
    </citation>
    <scope>NUCLEOTIDE SEQUENCE [LARGE SCALE GENOMIC DNA]</scope>
    <source>
        <strain evidence="3">Snail1</strain>
        <tissue evidence="3">Muscle</tissue>
    </source>
</reference>
<name>A0AAN9GK78_9CAEN</name>
<evidence type="ECO:0008006" key="5">
    <source>
        <dbReference type="Google" id="ProtNLM"/>
    </source>
</evidence>
<keyword evidence="1" id="KW-1133">Transmembrane helix</keyword>
<accession>A0AAN9GK78</accession>
<feature type="chain" id="PRO_5042954535" description="Glycine-rich protein" evidence="2">
    <location>
        <begin position="22"/>
        <end position="97"/>
    </location>
</feature>
<keyword evidence="2" id="KW-0732">Signal</keyword>
<feature type="transmembrane region" description="Helical" evidence="1">
    <location>
        <begin position="47"/>
        <end position="73"/>
    </location>
</feature>
<dbReference type="EMBL" id="JBAMIC010000003">
    <property type="protein sequence ID" value="KAK7109745.1"/>
    <property type="molecule type" value="Genomic_DNA"/>
</dbReference>
<comment type="caution">
    <text evidence="3">The sequence shown here is derived from an EMBL/GenBank/DDBJ whole genome shotgun (WGS) entry which is preliminary data.</text>
</comment>
<evidence type="ECO:0000256" key="1">
    <source>
        <dbReference type="SAM" id="Phobius"/>
    </source>
</evidence>
<sequence length="97" mass="9534">MMKLVLIAVLVVSCVFVHAAAQGQNQMNPMMMYLMVRAMSGGEGGPMNIWSMLPLLLGGGGMGGLGALLGPLLGGGGAAMMGPAAMMGAGGYGGGAF</sequence>
<proteinExistence type="predicted"/>
<protein>
    <recommendedName>
        <fullName evidence="5">Glycine-rich protein</fullName>
    </recommendedName>
</protein>
<evidence type="ECO:0000256" key="2">
    <source>
        <dbReference type="SAM" id="SignalP"/>
    </source>
</evidence>
<keyword evidence="1" id="KW-0812">Transmembrane</keyword>
<dbReference type="AlphaFoldDB" id="A0AAN9GK78"/>
<gene>
    <name evidence="3" type="ORF">V1264_013733</name>
</gene>
<evidence type="ECO:0000313" key="4">
    <source>
        <dbReference type="Proteomes" id="UP001374579"/>
    </source>
</evidence>
<evidence type="ECO:0000313" key="3">
    <source>
        <dbReference type="EMBL" id="KAK7109745.1"/>
    </source>
</evidence>
<organism evidence="3 4">
    <name type="scientific">Littorina saxatilis</name>
    <dbReference type="NCBI Taxonomy" id="31220"/>
    <lineage>
        <taxon>Eukaryota</taxon>
        <taxon>Metazoa</taxon>
        <taxon>Spiralia</taxon>
        <taxon>Lophotrochozoa</taxon>
        <taxon>Mollusca</taxon>
        <taxon>Gastropoda</taxon>
        <taxon>Caenogastropoda</taxon>
        <taxon>Littorinimorpha</taxon>
        <taxon>Littorinoidea</taxon>
        <taxon>Littorinidae</taxon>
        <taxon>Littorina</taxon>
    </lineage>
</organism>
<dbReference type="Proteomes" id="UP001374579">
    <property type="component" value="Unassembled WGS sequence"/>
</dbReference>
<keyword evidence="4" id="KW-1185">Reference proteome</keyword>
<feature type="signal peptide" evidence="2">
    <location>
        <begin position="1"/>
        <end position="21"/>
    </location>
</feature>